<dbReference type="PANTHER" id="PTHR21310:SF58">
    <property type="entry name" value="AMINOGLYCOSIDE PHOSPHOTRANSFERASE DOMAIN-CONTAINING PROTEIN"/>
    <property type="match status" value="1"/>
</dbReference>
<dbReference type="InterPro" id="IPR002575">
    <property type="entry name" value="Aminoglycoside_PTrfase"/>
</dbReference>
<dbReference type="OrthoDB" id="2906425at2759"/>
<protein>
    <recommendedName>
        <fullName evidence="1">Aminoglycoside phosphotransferase domain-containing protein</fullName>
    </recommendedName>
</protein>
<feature type="domain" description="Aminoglycoside phosphotransferase" evidence="1">
    <location>
        <begin position="46"/>
        <end position="262"/>
    </location>
</feature>
<dbReference type="Gene3D" id="3.90.1200.10">
    <property type="match status" value="1"/>
</dbReference>
<reference evidence="3" key="1">
    <citation type="journal article" date="2015" name="PLoS Genet.">
        <title>The dynamic genome and transcriptome of the human fungal pathogen Blastomyces and close relative Emmonsia.</title>
        <authorList>
            <person name="Munoz J.F."/>
            <person name="Gauthier G.M."/>
            <person name="Desjardins C.A."/>
            <person name="Gallo J.E."/>
            <person name="Holder J."/>
            <person name="Sullivan T.D."/>
            <person name="Marty A.J."/>
            <person name="Carmen J.C."/>
            <person name="Chen Z."/>
            <person name="Ding L."/>
            <person name="Gujja S."/>
            <person name="Magrini V."/>
            <person name="Misas E."/>
            <person name="Mitreva M."/>
            <person name="Priest M."/>
            <person name="Saif S."/>
            <person name="Whiston E.A."/>
            <person name="Young S."/>
            <person name="Zeng Q."/>
            <person name="Goldman W.E."/>
            <person name="Mardis E.R."/>
            <person name="Taylor J.W."/>
            <person name="McEwen J.G."/>
            <person name="Clay O.K."/>
            <person name="Klein B.S."/>
            <person name="Cuomo C.A."/>
        </authorList>
    </citation>
    <scope>NUCLEOTIDE SEQUENCE [LARGE SCALE GENOMIC DNA]</scope>
    <source>
        <strain evidence="3">UAMH 139</strain>
    </source>
</reference>
<keyword evidence="3" id="KW-1185">Reference proteome</keyword>
<proteinExistence type="predicted"/>
<dbReference type="Proteomes" id="UP000053573">
    <property type="component" value="Unassembled WGS sequence"/>
</dbReference>
<dbReference type="InterPro" id="IPR051678">
    <property type="entry name" value="AGP_Transferase"/>
</dbReference>
<dbReference type="InterPro" id="IPR011009">
    <property type="entry name" value="Kinase-like_dom_sf"/>
</dbReference>
<organism evidence="2 3">
    <name type="scientific">Blastomyces silverae</name>
    <dbReference type="NCBI Taxonomy" id="2060906"/>
    <lineage>
        <taxon>Eukaryota</taxon>
        <taxon>Fungi</taxon>
        <taxon>Dikarya</taxon>
        <taxon>Ascomycota</taxon>
        <taxon>Pezizomycotina</taxon>
        <taxon>Eurotiomycetes</taxon>
        <taxon>Eurotiomycetidae</taxon>
        <taxon>Onygenales</taxon>
        <taxon>Ajellomycetaceae</taxon>
        <taxon>Blastomyces</taxon>
    </lineage>
</organism>
<comment type="caution">
    <text evidence="2">The sequence shown here is derived from an EMBL/GenBank/DDBJ whole genome shotgun (WGS) entry which is preliminary data.</text>
</comment>
<dbReference type="PANTHER" id="PTHR21310">
    <property type="entry name" value="AMINOGLYCOSIDE PHOSPHOTRANSFERASE-RELATED-RELATED"/>
    <property type="match status" value="1"/>
</dbReference>
<gene>
    <name evidence="2" type="ORF">EMPG_16269</name>
</gene>
<dbReference type="CDD" id="cd05120">
    <property type="entry name" value="APH_ChoK_like"/>
    <property type="match status" value="1"/>
</dbReference>
<dbReference type="EMBL" id="LDEV01002622">
    <property type="protein sequence ID" value="KLJ08294.1"/>
    <property type="molecule type" value="Genomic_DNA"/>
</dbReference>
<dbReference type="SUPFAM" id="SSF56112">
    <property type="entry name" value="Protein kinase-like (PK-like)"/>
    <property type="match status" value="1"/>
</dbReference>
<accession>A0A0H1BA50</accession>
<evidence type="ECO:0000259" key="1">
    <source>
        <dbReference type="Pfam" id="PF01636"/>
    </source>
</evidence>
<evidence type="ECO:0000313" key="3">
    <source>
        <dbReference type="Proteomes" id="UP000053573"/>
    </source>
</evidence>
<evidence type="ECO:0000313" key="2">
    <source>
        <dbReference type="EMBL" id="KLJ08294.1"/>
    </source>
</evidence>
<sequence>MLLQLYHLIPQSVRLLFYRLLLPIGEHLYGRGTYHVCDVQRLPFNLYLKRSRLLRVQYEAHALKMVAKYTTVNAPRVFDLIELPAKREGWTREGWLLTTRIEGDIAGKCLQTMTADQLHQFSVDFRNYVEQIRSIPNPYPDLICGSLGRECLDCRVDTEDGNAGPYDNIADFNRHLMDMCSPIPDAANRAVIADVHSRSHSYPVFFAHADLNPGNVLVHNGRLSGFVDWEFAGWYPEYWDFTKACYIVRIWTLWLDTMKRAFPEYSDELKAEQILRDHTCPF</sequence>
<dbReference type="AlphaFoldDB" id="A0A0H1BA50"/>
<dbReference type="STRING" id="2060906.A0A0H1BA50"/>
<name>A0A0H1BA50_9EURO</name>
<dbReference type="Pfam" id="PF01636">
    <property type="entry name" value="APH"/>
    <property type="match status" value="1"/>
</dbReference>